<evidence type="ECO:0000313" key="3">
    <source>
        <dbReference type="Proteomes" id="UP000224915"/>
    </source>
</evidence>
<keyword evidence="3" id="KW-1185">Reference proteome</keyword>
<dbReference type="SUPFAM" id="SSF51445">
    <property type="entry name" value="(Trans)glycosidases"/>
    <property type="match status" value="1"/>
</dbReference>
<protein>
    <submittedName>
        <fullName evidence="2">Amylosucrase</fullName>
    </submittedName>
</protein>
<dbReference type="SMART" id="SM00642">
    <property type="entry name" value="Aamy"/>
    <property type="match status" value="1"/>
</dbReference>
<dbReference type="PANTHER" id="PTHR10357">
    <property type="entry name" value="ALPHA-AMYLASE FAMILY MEMBER"/>
    <property type="match status" value="1"/>
</dbReference>
<dbReference type="InterPro" id="IPR006047">
    <property type="entry name" value="GH13_cat_dom"/>
</dbReference>
<evidence type="ECO:0000313" key="2">
    <source>
        <dbReference type="EMBL" id="PFG20196.1"/>
    </source>
</evidence>
<dbReference type="Proteomes" id="UP000224915">
    <property type="component" value="Unassembled WGS sequence"/>
</dbReference>
<sequence length="654" mass="73233">MSTMTHIREDLKALHAGAAQRLAHESEERRTELLVRIERWWPDVHDALTALYSPEQVALLEPRLLEIALEANLRRRAPLRRLDRERELRPDWFQSETMLGYAAYADRFAGDLDGVAERIDYLSELGVTYLHLMPLLQPRPGQDDGGYAVADYRQVRPDLGDMADLAELATDLRSAGISLVLDLVLNHVAAEHEWARRARAGEEKYRDYFYIYPDRTQPDAFEETLTDVFPDTAPGSFTWVEGTGWVWTTFNTYQWDLNWSNPEVFTEFADLVLYLANQGVEVLRLDAIAFTWKRLGTTCQNLPQVHALTQALRALARIAAPALAFKAEAIVGPHDLPAYLGRGERWGKVSDIAYHNALMVHTWSMLASRDVRLAAHALESLPATPSTTAWVTYLRCHDDIGWAIDDEVAAEVGIDAHAHRVFLADYYAGRFHGSQARGVDFQRDEATGEARTCGMAASLLGLEAAQEEDAAHPRGEDEPSAVDDVEGRIFLAHALILGWGGIPVIWQGDELAMTNDPDALLEHPEDTRWIHRPVMDWDLAQERHDVETPSGRAYRNVLHLVRTRKHLPQLHASCPAAIGEVVDPGVLPVVHRHPVGAMVGLYNVTDDFRPYPAGELAAEGIYGGVDRISGEKVHVEGDGMIWLAPYQAMWIAGM</sequence>
<proteinExistence type="predicted"/>
<accession>A0A2A9D1G5</accession>
<dbReference type="GO" id="GO:0005975">
    <property type="term" value="P:carbohydrate metabolic process"/>
    <property type="evidence" value="ECO:0007669"/>
    <property type="project" value="InterPro"/>
</dbReference>
<dbReference type="Pfam" id="PF00128">
    <property type="entry name" value="Alpha-amylase"/>
    <property type="match status" value="1"/>
</dbReference>
<dbReference type="GO" id="GO:0047669">
    <property type="term" value="F:amylosucrase activity"/>
    <property type="evidence" value="ECO:0007669"/>
    <property type="project" value="InterPro"/>
</dbReference>
<dbReference type="InterPro" id="IPR044077">
    <property type="entry name" value="Amylosucrase"/>
</dbReference>
<dbReference type="InterPro" id="IPR055218">
    <property type="entry name" value="Amylosucrase_C"/>
</dbReference>
<feature type="domain" description="Glycosyl hydrolase family 13 catalytic" evidence="1">
    <location>
        <begin position="102"/>
        <end position="543"/>
    </location>
</feature>
<dbReference type="Gene3D" id="3.90.400.10">
    <property type="entry name" value="Oligo-1,6-glucosidase, Domain 2"/>
    <property type="match status" value="1"/>
</dbReference>
<dbReference type="AlphaFoldDB" id="A0A2A9D1G5"/>
<comment type="caution">
    <text evidence="2">The sequence shown here is derived from an EMBL/GenBank/DDBJ whole genome shotgun (WGS) entry which is preliminary data.</text>
</comment>
<dbReference type="InterPro" id="IPR013780">
    <property type="entry name" value="Glyco_hydro_b"/>
</dbReference>
<name>A0A2A9D1G5_9MICO</name>
<dbReference type="EMBL" id="PDJD01000001">
    <property type="protein sequence ID" value="PFG20196.1"/>
    <property type="molecule type" value="Genomic_DNA"/>
</dbReference>
<dbReference type="Gene3D" id="2.60.40.1180">
    <property type="entry name" value="Golgi alpha-mannosidase II"/>
    <property type="match status" value="1"/>
</dbReference>
<dbReference type="Gene3D" id="1.10.1740.10">
    <property type="match status" value="1"/>
</dbReference>
<reference evidence="2 3" key="1">
    <citation type="submission" date="2017-10" db="EMBL/GenBank/DDBJ databases">
        <title>Sequencing the genomes of 1000 actinobacteria strains.</title>
        <authorList>
            <person name="Klenk H.-P."/>
        </authorList>
    </citation>
    <scope>NUCLEOTIDE SEQUENCE [LARGE SCALE GENOMIC DNA]</scope>
    <source>
        <strain evidence="2 3">DSM 21801</strain>
    </source>
</reference>
<dbReference type="PANTHER" id="PTHR10357:SF213">
    <property type="entry name" value="ALPHA AMYLASE CATALYTIC REGION"/>
    <property type="match status" value="1"/>
</dbReference>
<dbReference type="InterPro" id="IPR017853">
    <property type="entry name" value="GH"/>
</dbReference>
<evidence type="ECO:0000259" key="1">
    <source>
        <dbReference type="SMART" id="SM00642"/>
    </source>
</evidence>
<organism evidence="2 3">
    <name type="scientific">Serinibacter salmoneus</name>
    <dbReference type="NCBI Taxonomy" id="556530"/>
    <lineage>
        <taxon>Bacteria</taxon>
        <taxon>Bacillati</taxon>
        <taxon>Actinomycetota</taxon>
        <taxon>Actinomycetes</taxon>
        <taxon>Micrococcales</taxon>
        <taxon>Beutenbergiaceae</taxon>
        <taxon>Serinibacter</taxon>
    </lineage>
</organism>
<dbReference type="InterPro" id="IPR045857">
    <property type="entry name" value="O16G_dom_2"/>
</dbReference>
<dbReference type="CDD" id="cd11324">
    <property type="entry name" value="AmyAc_Amylosucrase"/>
    <property type="match status" value="1"/>
</dbReference>
<dbReference type="Gene3D" id="3.20.20.80">
    <property type="entry name" value="Glycosidases"/>
    <property type="match status" value="1"/>
</dbReference>
<dbReference type="Pfam" id="PF22582">
    <property type="entry name" value="Amylosucrase_C-like"/>
    <property type="match status" value="1"/>
</dbReference>
<gene>
    <name evidence="2" type="ORF">ATL40_1785</name>
</gene>